<evidence type="ECO:0000313" key="3">
    <source>
        <dbReference type="Proteomes" id="UP000001072"/>
    </source>
</evidence>
<dbReference type="Proteomes" id="UP000001072">
    <property type="component" value="Unassembled WGS sequence"/>
</dbReference>
<evidence type="ECO:0000313" key="2">
    <source>
        <dbReference type="EMBL" id="EGG10763.1"/>
    </source>
</evidence>
<dbReference type="RefSeq" id="XP_007406232.1">
    <property type="nucleotide sequence ID" value="XM_007406170.1"/>
</dbReference>
<proteinExistence type="predicted"/>
<gene>
    <name evidence="2" type="ORF">MELLADRAFT_93492</name>
</gene>
<accession>F4RAL1</accession>
<dbReference type="KEGG" id="mlr:MELLADRAFT_93492"/>
<dbReference type="VEuPathDB" id="FungiDB:MELLADRAFT_93492"/>
<sequence length="71" mass="7914">MIDENGEEKAGKVKVMMTIHVTKTVKLMKRLQCSGGMIEAVKSLHCNYTHPTHRRQGFGSVPPGPDENLHN</sequence>
<dbReference type="InParanoid" id="F4RAL1"/>
<dbReference type="HOGENOM" id="CLU_2740551_0_0_1"/>
<organism evidence="3">
    <name type="scientific">Melampsora larici-populina (strain 98AG31 / pathotype 3-4-7)</name>
    <name type="common">Poplar leaf rust fungus</name>
    <dbReference type="NCBI Taxonomy" id="747676"/>
    <lineage>
        <taxon>Eukaryota</taxon>
        <taxon>Fungi</taxon>
        <taxon>Dikarya</taxon>
        <taxon>Basidiomycota</taxon>
        <taxon>Pucciniomycotina</taxon>
        <taxon>Pucciniomycetes</taxon>
        <taxon>Pucciniales</taxon>
        <taxon>Melampsoraceae</taxon>
        <taxon>Melampsora</taxon>
    </lineage>
</organism>
<dbReference type="EMBL" id="GL883094">
    <property type="protein sequence ID" value="EGG10763.1"/>
    <property type="molecule type" value="Genomic_DNA"/>
</dbReference>
<feature type="region of interest" description="Disordered" evidence="1">
    <location>
        <begin position="50"/>
        <end position="71"/>
    </location>
</feature>
<keyword evidence="3" id="KW-1185">Reference proteome</keyword>
<protein>
    <submittedName>
        <fullName evidence="2">Uncharacterized protein</fullName>
    </submittedName>
</protein>
<dbReference type="AlphaFoldDB" id="F4RAL1"/>
<evidence type="ECO:0000256" key="1">
    <source>
        <dbReference type="SAM" id="MobiDB-lite"/>
    </source>
</evidence>
<name>F4RAL1_MELLP</name>
<dbReference type="GeneID" id="18936589"/>
<reference evidence="3" key="1">
    <citation type="journal article" date="2011" name="Proc. Natl. Acad. Sci. U.S.A.">
        <title>Obligate biotrophy features unraveled by the genomic analysis of rust fungi.</title>
        <authorList>
            <person name="Duplessis S."/>
            <person name="Cuomo C.A."/>
            <person name="Lin Y.-C."/>
            <person name="Aerts A."/>
            <person name="Tisserant E."/>
            <person name="Veneault-Fourrey C."/>
            <person name="Joly D.L."/>
            <person name="Hacquard S."/>
            <person name="Amselem J."/>
            <person name="Cantarel B.L."/>
            <person name="Chiu R."/>
            <person name="Coutinho P.M."/>
            <person name="Feau N."/>
            <person name="Field M."/>
            <person name="Frey P."/>
            <person name="Gelhaye E."/>
            <person name="Goldberg J."/>
            <person name="Grabherr M.G."/>
            <person name="Kodira C.D."/>
            <person name="Kohler A."/>
            <person name="Kuees U."/>
            <person name="Lindquist E.A."/>
            <person name="Lucas S.M."/>
            <person name="Mago R."/>
            <person name="Mauceli E."/>
            <person name="Morin E."/>
            <person name="Murat C."/>
            <person name="Pangilinan J.L."/>
            <person name="Park R."/>
            <person name="Pearson M."/>
            <person name="Quesneville H."/>
            <person name="Rouhier N."/>
            <person name="Sakthikumar S."/>
            <person name="Salamov A.A."/>
            <person name="Schmutz J."/>
            <person name="Selles B."/>
            <person name="Shapiro H."/>
            <person name="Tanguay P."/>
            <person name="Tuskan G.A."/>
            <person name="Henrissat B."/>
            <person name="Van de Peer Y."/>
            <person name="Rouze P."/>
            <person name="Ellis J.G."/>
            <person name="Dodds P.N."/>
            <person name="Schein J.E."/>
            <person name="Zhong S."/>
            <person name="Hamelin R.C."/>
            <person name="Grigoriev I.V."/>
            <person name="Szabo L.J."/>
            <person name="Martin F."/>
        </authorList>
    </citation>
    <scope>NUCLEOTIDE SEQUENCE [LARGE SCALE GENOMIC DNA]</scope>
    <source>
        <strain evidence="3">98AG31 / pathotype 3-4-7</strain>
    </source>
</reference>